<name>A0A395RMH6_9HYPO</name>
<dbReference type="OrthoDB" id="5097383at2759"/>
<proteinExistence type="predicted"/>
<evidence type="ECO:0000256" key="1">
    <source>
        <dbReference type="SAM" id="MobiDB-lite"/>
    </source>
</evidence>
<protein>
    <submittedName>
        <fullName evidence="2">Uncharacterized protein</fullName>
    </submittedName>
</protein>
<feature type="compositionally biased region" description="Basic residues" evidence="1">
    <location>
        <begin position="157"/>
        <end position="166"/>
    </location>
</feature>
<dbReference type="AlphaFoldDB" id="A0A395RMH6"/>
<reference evidence="2 3" key="1">
    <citation type="journal article" date="2018" name="PLoS Pathog.">
        <title>Evolution of structural diversity of trichothecenes, a family of toxins produced by plant pathogenic and entomopathogenic fungi.</title>
        <authorList>
            <person name="Proctor R.H."/>
            <person name="McCormick S.P."/>
            <person name="Kim H.S."/>
            <person name="Cardoza R.E."/>
            <person name="Stanley A.M."/>
            <person name="Lindo L."/>
            <person name="Kelly A."/>
            <person name="Brown D.W."/>
            <person name="Lee T."/>
            <person name="Vaughan M.M."/>
            <person name="Alexander N.J."/>
            <person name="Busman M."/>
            <person name="Gutierrez S."/>
        </authorList>
    </citation>
    <scope>NUCLEOTIDE SEQUENCE [LARGE SCALE GENOMIC DNA]</scope>
    <source>
        <strain evidence="2 3">NRRL 20695</strain>
    </source>
</reference>
<evidence type="ECO:0000313" key="3">
    <source>
        <dbReference type="Proteomes" id="UP000266234"/>
    </source>
</evidence>
<feature type="compositionally biased region" description="Acidic residues" evidence="1">
    <location>
        <begin position="143"/>
        <end position="153"/>
    </location>
</feature>
<keyword evidence="3" id="KW-1185">Reference proteome</keyword>
<dbReference type="Proteomes" id="UP000266234">
    <property type="component" value="Unassembled WGS sequence"/>
</dbReference>
<evidence type="ECO:0000313" key="2">
    <source>
        <dbReference type="EMBL" id="RGP61328.1"/>
    </source>
</evidence>
<organism evidence="2 3">
    <name type="scientific">Fusarium longipes</name>
    <dbReference type="NCBI Taxonomy" id="694270"/>
    <lineage>
        <taxon>Eukaryota</taxon>
        <taxon>Fungi</taxon>
        <taxon>Dikarya</taxon>
        <taxon>Ascomycota</taxon>
        <taxon>Pezizomycotina</taxon>
        <taxon>Sordariomycetes</taxon>
        <taxon>Hypocreomycetidae</taxon>
        <taxon>Hypocreales</taxon>
        <taxon>Nectriaceae</taxon>
        <taxon>Fusarium</taxon>
    </lineage>
</organism>
<comment type="caution">
    <text evidence="2">The sequence shown here is derived from an EMBL/GenBank/DDBJ whole genome shotgun (WGS) entry which is preliminary data.</text>
</comment>
<sequence length="166" mass="18815">MQPIPRITITSPTGDQVPVLLFPLPAPRSAVVEPWEFFSDQLADPEPEPEPEQCGRELHLHHSRIAAEAIEQGQKLCDELYAHLPDILSEFKTMRVPADEFQREKCRICGYTFFKTKALRIHLGLGGRGLACKKAKELIAAHEEEEEEEEEDVAPPPKKRRLAKRG</sequence>
<gene>
    <name evidence="2" type="ORF">FLONG3_10562</name>
</gene>
<accession>A0A395RMH6</accession>
<feature type="region of interest" description="Disordered" evidence="1">
    <location>
        <begin position="140"/>
        <end position="166"/>
    </location>
</feature>
<dbReference type="EMBL" id="PXOG01000315">
    <property type="protein sequence ID" value="RGP61328.1"/>
    <property type="molecule type" value="Genomic_DNA"/>
</dbReference>